<dbReference type="Gene3D" id="1.10.1740.10">
    <property type="match status" value="1"/>
</dbReference>
<dbReference type="Pfam" id="PF04542">
    <property type="entry name" value="Sigma70_r2"/>
    <property type="match status" value="1"/>
</dbReference>
<dbReference type="Gene3D" id="1.10.10.10">
    <property type="entry name" value="Winged helix-like DNA-binding domain superfamily/Winged helix DNA-binding domain"/>
    <property type="match status" value="1"/>
</dbReference>
<protein>
    <submittedName>
        <fullName evidence="9">RNA polymerase sigma factor</fullName>
    </submittedName>
</protein>
<keyword evidence="4" id="KW-0238">DNA-binding</keyword>
<keyword evidence="2" id="KW-0805">Transcription regulation</keyword>
<dbReference type="InterPro" id="IPR013325">
    <property type="entry name" value="RNA_pol_sigma_r2"/>
</dbReference>
<evidence type="ECO:0000259" key="8">
    <source>
        <dbReference type="Pfam" id="PF08281"/>
    </source>
</evidence>
<sequence>MKQKPPHTVEALQSEAFMEHAIEHHRGAVLRLALARTHSATDAQDIAQDVFIKLLRSATRFHDDDHLRAWLLRATHDSCIDLHRQAWRRRVETHEDMAAVADRETWDPAIEEVVNHPVWTAMERIPDKLRCALHLFYVEGYGIAEVADILGCTEAAARTRLHRGRKKLAAELARLEAAGSAPASAHSTAADSNDPTDPAMQQTAY</sequence>
<evidence type="ECO:0000256" key="2">
    <source>
        <dbReference type="ARBA" id="ARBA00023015"/>
    </source>
</evidence>
<evidence type="ECO:0000256" key="6">
    <source>
        <dbReference type="SAM" id="MobiDB-lite"/>
    </source>
</evidence>
<dbReference type="InterPro" id="IPR036388">
    <property type="entry name" value="WH-like_DNA-bd_sf"/>
</dbReference>
<evidence type="ECO:0000256" key="5">
    <source>
        <dbReference type="ARBA" id="ARBA00023163"/>
    </source>
</evidence>
<evidence type="ECO:0000313" key="9">
    <source>
        <dbReference type="EMBL" id="RHD56492.1"/>
    </source>
</evidence>
<evidence type="ECO:0000256" key="1">
    <source>
        <dbReference type="ARBA" id="ARBA00010641"/>
    </source>
</evidence>
<dbReference type="InterPro" id="IPR014284">
    <property type="entry name" value="RNA_pol_sigma-70_dom"/>
</dbReference>
<dbReference type="RefSeq" id="WP_118271548.1">
    <property type="nucleotide sequence ID" value="NZ_QSJI01000002.1"/>
</dbReference>
<feature type="domain" description="RNA polymerase sigma factor 70 region 4 type 2" evidence="8">
    <location>
        <begin position="118"/>
        <end position="168"/>
    </location>
</feature>
<evidence type="ECO:0000259" key="7">
    <source>
        <dbReference type="Pfam" id="PF04542"/>
    </source>
</evidence>
<dbReference type="InterPro" id="IPR013249">
    <property type="entry name" value="RNA_pol_sigma70_r4_t2"/>
</dbReference>
<accession>A0A414FY92</accession>
<comment type="caution">
    <text evidence="9">The sequence shown here is derived from an EMBL/GenBank/DDBJ whole genome shotgun (WGS) entry which is preliminary data.</text>
</comment>
<dbReference type="Pfam" id="PF08281">
    <property type="entry name" value="Sigma70_r4_2"/>
    <property type="match status" value="1"/>
</dbReference>
<dbReference type="AlphaFoldDB" id="A0A414FY92"/>
<evidence type="ECO:0000256" key="4">
    <source>
        <dbReference type="ARBA" id="ARBA00023125"/>
    </source>
</evidence>
<evidence type="ECO:0000313" key="10">
    <source>
        <dbReference type="Proteomes" id="UP000286050"/>
    </source>
</evidence>
<dbReference type="GO" id="GO:0006352">
    <property type="term" value="P:DNA-templated transcription initiation"/>
    <property type="evidence" value="ECO:0007669"/>
    <property type="project" value="InterPro"/>
</dbReference>
<dbReference type="SUPFAM" id="SSF88946">
    <property type="entry name" value="Sigma2 domain of RNA polymerase sigma factors"/>
    <property type="match status" value="1"/>
</dbReference>
<proteinExistence type="inferred from homology"/>
<reference evidence="9 10" key="1">
    <citation type="submission" date="2018-08" db="EMBL/GenBank/DDBJ databases">
        <title>A genome reference for cultivated species of the human gut microbiota.</title>
        <authorList>
            <person name="Zou Y."/>
            <person name="Xue W."/>
            <person name="Luo G."/>
        </authorList>
    </citation>
    <scope>NUCLEOTIDE SEQUENCE [LARGE SCALE GENOMIC DNA]</scope>
    <source>
        <strain evidence="9 10">AM30-5LB</strain>
    </source>
</reference>
<feature type="region of interest" description="Disordered" evidence="6">
    <location>
        <begin position="179"/>
        <end position="205"/>
    </location>
</feature>
<keyword evidence="5" id="KW-0804">Transcription</keyword>
<dbReference type="InterPro" id="IPR007627">
    <property type="entry name" value="RNA_pol_sigma70_r2"/>
</dbReference>
<dbReference type="InterPro" id="IPR039425">
    <property type="entry name" value="RNA_pol_sigma-70-like"/>
</dbReference>
<dbReference type="SUPFAM" id="SSF88659">
    <property type="entry name" value="Sigma3 and sigma4 domains of RNA polymerase sigma factors"/>
    <property type="match status" value="1"/>
</dbReference>
<keyword evidence="3" id="KW-0731">Sigma factor</keyword>
<feature type="domain" description="RNA polymerase sigma-70 region 2" evidence="7">
    <location>
        <begin position="22"/>
        <end position="89"/>
    </location>
</feature>
<dbReference type="PANTHER" id="PTHR43133">
    <property type="entry name" value="RNA POLYMERASE ECF-TYPE SIGMA FACTO"/>
    <property type="match status" value="1"/>
</dbReference>
<dbReference type="Proteomes" id="UP000286050">
    <property type="component" value="Unassembled WGS sequence"/>
</dbReference>
<dbReference type="EMBL" id="QSJI01000002">
    <property type="protein sequence ID" value="RHD56492.1"/>
    <property type="molecule type" value="Genomic_DNA"/>
</dbReference>
<feature type="compositionally biased region" description="Polar residues" evidence="6">
    <location>
        <begin position="185"/>
        <end position="205"/>
    </location>
</feature>
<name>A0A414FY92_9ACTN</name>
<comment type="similarity">
    <text evidence="1">Belongs to the sigma-70 factor family. ECF subfamily.</text>
</comment>
<dbReference type="InterPro" id="IPR013324">
    <property type="entry name" value="RNA_pol_sigma_r3/r4-like"/>
</dbReference>
<organism evidence="9 10">
    <name type="scientific">Collinsella intestinalis</name>
    <dbReference type="NCBI Taxonomy" id="147207"/>
    <lineage>
        <taxon>Bacteria</taxon>
        <taxon>Bacillati</taxon>
        <taxon>Actinomycetota</taxon>
        <taxon>Coriobacteriia</taxon>
        <taxon>Coriobacteriales</taxon>
        <taxon>Coriobacteriaceae</taxon>
        <taxon>Collinsella</taxon>
    </lineage>
</organism>
<dbReference type="PANTHER" id="PTHR43133:SF8">
    <property type="entry name" value="RNA POLYMERASE SIGMA FACTOR HI_1459-RELATED"/>
    <property type="match status" value="1"/>
</dbReference>
<evidence type="ECO:0000256" key="3">
    <source>
        <dbReference type="ARBA" id="ARBA00023082"/>
    </source>
</evidence>
<dbReference type="GO" id="GO:0016987">
    <property type="term" value="F:sigma factor activity"/>
    <property type="evidence" value="ECO:0007669"/>
    <property type="project" value="UniProtKB-KW"/>
</dbReference>
<dbReference type="NCBIfam" id="TIGR02937">
    <property type="entry name" value="sigma70-ECF"/>
    <property type="match status" value="1"/>
</dbReference>
<dbReference type="GO" id="GO:0003677">
    <property type="term" value="F:DNA binding"/>
    <property type="evidence" value="ECO:0007669"/>
    <property type="project" value="UniProtKB-KW"/>
</dbReference>
<dbReference type="CDD" id="cd06171">
    <property type="entry name" value="Sigma70_r4"/>
    <property type="match status" value="1"/>
</dbReference>
<gene>
    <name evidence="9" type="ORF">DW787_02790</name>
</gene>